<feature type="domain" description="Carrier" evidence="10">
    <location>
        <begin position="1970"/>
        <end position="2045"/>
    </location>
</feature>
<feature type="domain" description="Ketosynthase family 3 (KS3)" evidence="11">
    <location>
        <begin position="2065"/>
        <end position="2490"/>
    </location>
</feature>
<dbReference type="SUPFAM" id="SSF51735">
    <property type="entry name" value="NAD(P)-binding Rossmann-fold domains"/>
    <property type="match status" value="3"/>
</dbReference>
<keyword evidence="14" id="KW-1185">Reference proteome</keyword>
<dbReference type="GO" id="GO:0033068">
    <property type="term" value="P:macrolide biosynthetic process"/>
    <property type="evidence" value="ECO:0007669"/>
    <property type="project" value="UniProtKB-ARBA"/>
</dbReference>
<dbReference type="InterPro" id="IPR002364">
    <property type="entry name" value="Quin_OxRdtase/zeta-crystal_CS"/>
</dbReference>
<dbReference type="InterPro" id="IPR049552">
    <property type="entry name" value="PKS_DH_N"/>
</dbReference>
<accession>A0A0X3V3D9</accession>
<dbReference type="PANTHER" id="PTHR43775">
    <property type="entry name" value="FATTY ACID SYNTHASE"/>
    <property type="match status" value="1"/>
</dbReference>
<evidence type="ECO:0000259" key="10">
    <source>
        <dbReference type="PROSITE" id="PS50075"/>
    </source>
</evidence>
<evidence type="ECO:0000256" key="1">
    <source>
        <dbReference type="ARBA" id="ARBA00001957"/>
    </source>
</evidence>
<evidence type="ECO:0000256" key="8">
    <source>
        <dbReference type="ARBA" id="ARBA00023315"/>
    </source>
</evidence>
<dbReference type="InterPro" id="IPR013154">
    <property type="entry name" value="ADH-like_N"/>
</dbReference>
<evidence type="ECO:0000313" key="13">
    <source>
        <dbReference type="EMBL" id="KUL39305.1"/>
    </source>
</evidence>
<dbReference type="InterPro" id="IPR036291">
    <property type="entry name" value="NAD(P)-bd_dom_sf"/>
</dbReference>
<dbReference type="InterPro" id="IPR049551">
    <property type="entry name" value="PKS_DH_C"/>
</dbReference>
<dbReference type="Gene3D" id="3.30.70.3290">
    <property type="match status" value="1"/>
</dbReference>
<dbReference type="SUPFAM" id="SSF52151">
    <property type="entry name" value="FabD/lysophospholipase-like"/>
    <property type="match status" value="2"/>
</dbReference>
<evidence type="ECO:0000313" key="14">
    <source>
        <dbReference type="Proteomes" id="UP000053244"/>
    </source>
</evidence>
<dbReference type="Gene3D" id="3.40.50.11460">
    <property type="match status" value="1"/>
</dbReference>
<dbReference type="Pfam" id="PF00109">
    <property type="entry name" value="ketoacyl-synt"/>
    <property type="match status" value="2"/>
</dbReference>
<dbReference type="PROSITE" id="PS52019">
    <property type="entry name" value="PKS_MFAS_DH"/>
    <property type="match status" value="1"/>
</dbReference>
<feature type="region of interest" description="C-terminal hotdog fold" evidence="9">
    <location>
        <begin position="1048"/>
        <end position="1186"/>
    </location>
</feature>
<dbReference type="SUPFAM" id="SSF50129">
    <property type="entry name" value="GroES-like"/>
    <property type="match status" value="1"/>
</dbReference>
<dbReference type="InterPro" id="IPR016036">
    <property type="entry name" value="Malonyl_transacylase_ACP-bd"/>
</dbReference>
<dbReference type="Gene3D" id="3.40.47.10">
    <property type="match status" value="2"/>
</dbReference>
<sequence>MTDQEKLLDYLKRVTADLHQTRERLRQVESADREPIAIVAMSCRYPGGVRNPDDLWRLINTGTDAIGRPPADRGWDLAGADDGDGHGAEGGFLDRAGEFDAAFFDVSPREALSMDPQQRQVLEAAWEVVERAGLVPATLRGSRTGVFIGSNTQDYVRLIGGTVQAAEGFLITGTTAAVLSGRVSYTLGLEGPAVTIDTACSSSLVAIHLAAQALRGDECTMALAGGVTVMATPDAFTEFSRQRGIAADGRCKAFSAAADGIGLAEGVGIVMLERLSRAQRLGHPILGVIRGSAVNQDGASNGIAAPNGPSQQRVIRQALANAGLSVDDVALIEAHGTGTRLGDPIEAQAVLATYGQDRTAGPARLGSVKSNIGHTQAAAGVAGVLKAVLAMRHDTMPRSLHLDQPSPHVDWSAGAVELLTEARPWPRGDAPRRVGISSFGVSGTNVHMIVEEPPAPVAPAETGVPLAAPHPIVLSARDDAALRAQAQQLYTYVEDRPRIGVADLGRALVGGRAALAQRAVLLADDRAALTRGLAALAVGEPGLGLVTGEPSTGKLAMLFTGQGAQRLGMGRGLAERFPGYAAAFSTVAAALDRHLDRPLRELLDSEDLHRTGYAQPALFAVEVALLETVRGLGLSPQVVAGHSIGEIAAAYAAGVFSLDDAAALVTARGRLMQALPAGGAMLAVQAGEPDIRAAFPGVDIAAVNGPDAVVVSGTEADIDLVAAHGWKSTRLRTSHAFHSRLMEPMLAAFATVVESLTFAEPTLAAVSSVTGRPVETGQWNDPAYWVQQVRRPVRFADAVGALDDLGAGHYLELGPDAVLTGMTAQLLPHATVVPALRRDRDDATTLLTALGRLHAAGSTVAWRELYPGRAGEHLDLPTYPFQHRLYWPSPADLVTVDAAGLGLAATDHPLLGAALTLAGGDGSVLTGRLAVPTHPWLADHAVAGTVVLPGTAMVELALRAGEHVGAPVLDELTVQAPLPIPATGGGVALQVVTGAPDDAGRRPVSIHSRSEDALTDEPWQTHATGTLAPATAPAGAALDLSVWPPTGATALTVDGFYERLAGAGFGYGPTFRGLTAAWRLGADIFAEVTLPESEAGQAGRFHLHPALLDAALHGVALAEAGTDRSARMAFAFTDVTVHAVGATTLRVRLTPDGADRVALAAADGAGAPVVTVGALVMRAAESAAPQAGPSRSLFGVDWTEHPLQPVAAPQDWAAFGAVRATGLPLGDTEAPAVLLLDCPPDGVDPADDPLGLAARVHTATERVLHAVRQWLADDRYAATTLLVTTTGAVAGGPGDEPTDLAHAAVWGLVRSAQSEYPARIVLADVDGSAASWAALPALVAAGDVGQAVVRAGAVSVPRLARVLPDPAMTPPDAPAWRLESTGGGTLDRLRLAAYPAPPSPLEPGMVRVGVRAAGLNFRDVLIALGVYPSDNPLDLGSEGAGVVLETGPGVTHMTVGDRVMGAFAGGFGPVAVTDGRLLVPIPGEWSWAEAAAVPMAFLTAWYALVELGDVQPGETVLVHAGAGGVGTAAIQIARHLGARVLATASPAKWDALRALGLGDDAIASSRDTGFATTFAAGPRVDVVLNSLAHELIDASLGLLAPGGRFLEMGKTDLRDPANLPDVRYRPFDLFEAGPDRIRAMLTEIVALFEAGRLRLPPVRAWDIRQAPDAFRFVSQARHIGKNVLVMPRAPRTGGTTVVTGATGQLGTLLVRHLVHTRGVRDLLLLSRSGTEAPGAGELWSELTEAGARVRLVRCDVADRADLDRVLAGVDVRAVVHVAGVLDDTVLTGLTADRLGTVLRAKVDAVVNLQDATAGADLDAFVLYSSVAGLFGTPGQGNYAAANAFLDAFAAARRRRGLPATSLAWGAWDTTAGMAGNLSELDRRRLTRGGIAPLALPEALALFDAALDSVRPLLVPIRIDHTVLRARHGDAGLPPLLRGLVREPVRRAVTDATATSLLQRLTGLAPADQDRLLLDLVRTQAAAVLGHASADGVPAARPFTELGFDSLTAVELRNRLATASGLRLPATLTFDYPSPVVLAAFLRGELVGALAEAGPAAPARTGVAEHDPIVIVGLGLRYPGGVSTPEELWRLLADGRDGVAGFPDDRGWDLDALYHPDPDHPGTSYVTEGGFLTGAGDFDAAFFGVSPREAVTMDPQQRLLLETSWEALERAGIDPATLRGSRTGVFAGVLYSDYANLLRQASTGAEGYAGASSAGSLVSGRISYTFGFEGPAITVDTACSSSLVALHLAAQALRSGECDLALAGGVTVMATAGAFVEFSRQRGLAADGRCKAFSDDGDGTGWGEGAGVVLLERLSDARRAGHPVLAVVRGSAVNQDGASNGITAPNGPSQQRVIRQALAVAGIGADAVDAVEAHGTGTALGDPIEAQALLATYGRDRTGEPLRLGSIKSNLGHTQAAAGVAGVIKMVLAMRYGQLPRTLHVGEPSRQVDWAAGAVELLTEARPWPRAGHPRRAGVSSFGISGTNAHVILEEPPAPADPPPGVTTLPIVPLVLSGHGPAGLAGQAVRLLDFLDAQPAARLLDVGAALAARSALPHRAVVLASTADQTVVDVLDVATGVTAAAAATDGRLAVVFTGQGSQRLDMGRGLYNAFPVFAAAYDEVVALLELPEPHVEQTGWAQPAIFALEVSRRPTRPVS</sequence>
<dbReference type="Pfam" id="PF00698">
    <property type="entry name" value="Acyl_transf_1"/>
    <property type="match status" value="1"/>
</dbReference>
<keyword evidence="7" id="KW-0511">Multifunctional enzyme</keyword>
<dbReference type="PROSITE" id="PS52004">
    <property type="entry name" value="KS3_2"/>
    <property type="match status" value="2"/>
</dbReference>
<keyword evidence="6" id="KW-0045">Antibiotic biosynthesis</keyword>
<feature type="domain" description="Ketosynthase family 3 (KS3)" evidence="11">
    <location>
        <begin position="33"/>
        <end position="452"/>
    </location>
</feature>
<dbReference type="Pfam" id="PF02801">
    <property type="entry name" value="Ketoacyl-synt_C"/>
    <property type="match status" value="2"/>
</dbReference>
<dbReference type="InterPro" id="IPR020843">
    <property type="entry name" value="ER"/>
</dbReference>
<dbReference type="PANTHER" id="PTHR43775:SF51">
    <property type="entry name" value="INACTIVE PHENOLPHTHIOCEROL SYNTHESIS POLYKETIDE SYNTHASE TYPE I PKS1-RELATED"/>
    <property type="match status" value="1"/>
</dbReference>
<evidence type="ECO:0000256" key="4">
    <source>
        <dbReference type="ARBA" id="ARBA00022553"/>
    </source>
</evidence>
<dbReference type="InterPro" id="IPR042104">
    <property type="entry name" value="PKS_dehydratase_sf"/>
</dbReference>
<dbReference type="Pfam" id="PF13602">
    <property type="entry name" value="ADH_zinc_N_2"/>
    <property type="match status" value="1"/>
</dbReference>
<dbReference type="InterPro" id="IPR014043">
    <property type="entry name" value="Acyl_transferase_dom"/>
</dbReference>
<dbReference type="SMART" id="SM00829">
    <property type="entry name" value="PKS_ER"/>
    <property type="match status" value="1"/>
</dbReference>
<feature type="domain" description="PKS/mFAS DH" evidence="12">
    <location>
        <begin position="908"/>
        <end position="1186"/>
    </location>
</feature>
<dbReference type="SMART" id="SM00825">
    <property type="entry name" value="PKS_KS"/>
    <property type="match status" value="2"/>
</dbReference>
<dbReference type="InterPro" id="IPR057326">
    <property type="entry name" value="KR_dom"/>
</dbReference>
<dbReference type="RefSeq" id="WP_067687524.1">
    <property type="nucleotide sequence ID" value="NZ_LLZH01000053.1"/>
</dbReference>
<feature type="region of interest" description="N-terminal hotdog fold" evidence="9">
    <location>
        <begin position="908"/>
        <end position="1034"/>
    </location>
</feature>
<dbReference type="Proteomes" id="UP000053244">
    <property type="component" value="Unassembled WGS sequence"/>
</dbReference>
<evidence type="ECO:0000256" key="3">
    <source>
        <dbReference type="ARBA" id="ARBA00022450"/>
    </source>
</evidence>
<dbReference type="PROSITE" id="PS01162">
    <property type="entry name" value="QOR_ZETA_CRYSTAL"/>
    <property type="match status" value="1"/>
</dbReference>
<name>A0A0X3V3D9_9ACTN</name>
<dbReference type="Gene3D" id="3.90.180.10">
    <property type="entry name" value="Medium-chain alcohol dehydrogenases, catalytic domain"/>
    <property type="match status" value="1"/>
</dbReference>
<dbReference type="Gene3D" id="1.10.1200.10">
    <property type="entry name" value="ACP-like"/>
    <property type="match status" value="1"/>
</dbReference>
<dbReference type="SMART" id="SM00826">
    <property type="entry name" value="PKS_DH"/>
    <property type="match status" value="1"/>
</dbReference>
<gene>
    <name evidence="13" type="ORF">ADL15_09950</name>
</gene>
<dbReference type="GO" id="GO:0016491">
    <property type="term" value="F:oxidoreductase activity"/>
    <property type="evidence" value="ECO:0007669"/>
    <property type="project" value="InterPro"/>
</dbReference>
<dbReference type="Gene3D" id="3.10.129.110">
    <property type="entry name" value="Polyketide synthase dehydratase"/>
    <property type="match status" value="1"/>
</dbReference>
<keyword evidence="4" id="KW-0597">Phosphoprotein</keyword>
<dbReference type="Pfam" id="PF14765">
    <property type="entry name" value="PS-DH"/>
    <property type="match status" value="1"/>
</dbReference>
<feature type="active site" description="Proton acceptor; for dehydratase activity" evidence="9">
    <location>
        <position position="940"/>
    </location>
</feature>
<evidence type="ECO:0000259" key="11">
    <source>
        <dbReference type="PROSITE" id="PS52004"/>
    </source>
</evidence>
<comment type="caution">
    <text evidence="13">The sequence shown here is derived from an EMBL/GenBank/DDBJ whole genome shotgun (WGS) entry which is preliminary data.</text>
</comment>
<dbReference type="PROSITE" id="PS00606">
    <property type="entry name" value="KS3_1"/>
    <property type="match status" value="2"/>
</dbReference>
<keyword evidence="8" id="KW-0012">Acyltransferase</keyword>
<protein>
    <submittedName>
        <fullName evidence="13">Uncharacterized protein</fullName>
    </submittedName>
</protein>
<dbReference type="SMART" id="SM00822">
    <property type="entry name" value="PKS_KR"/>
    <property type="match status" value="1"/>
</dbReference>
<dbReference type="InterPro" id="IPR020806">
    <property type="entry name" value="PKS_PP-bd"/>
</dbReference>
<dbReference type="Pfam" id="PF16197">
    <property type="entry name" value="KAsynt_C_assoc"/>
    <property type="match status" value="2"/>
</dbReference>
<dbReference type="GO" id="GO:0031177">
    <property type="term" value="F:phosphopantetheine binding"/>
    <property type="evidence" value="ECO:0007669"/>
    <property type="project" value="InterPro"/>
</dbReference>
<dbReference type="Pfam" id="PF00550">
    <property type="entry name" value="PP-binding"/>
    <property type="match status" value="1"/>
</dbReference>
<dbReference type="InterPro" id="IPR055123">
    <property type="entry name" value="SpnB-like_Rossmann"/>
</dbReference>
<organism evidence="13 14">
    <name type="scientific">Actinoplanes awajinensis subsp. mycoplanecinus</name>
    <dbReference type="NCBI Taxonomy" id="135947"/>
    <lineage>
        <taxon>Bacteria</taxon>
        <taxon>Bacillati</taxon>
        <taxon>Actinomycetota</taxon>
        <taxon>Actinomycetes</taxon>
        <taxon>Micromonosporales</taxon>
        <taxon>Micromonosporaceae</taxon>
        <taxon>Actinoplanes</taxon>
    </lineage>
</organism>
<dbReference type="InterPro" id="IPR014031">
    <property type="entry name" value="Ketoacyl_synth_C"/>
</dbReference>
<keyword evidence="3" id="KW-0596">Phosphopantetheine</keyword>
<dbReference type="GO" id="GO:0008270">
    <property type="term" value="F:zinc ion binding"/>
    <property type="evidence" value="ECO:0007669"/>
    <property type="project" value="InterPro"/>
</dbReference>
<dbReference type="FunFam" id="3.40.47.10:FF:000019">
    <property type="entry name" value="Polyketide synthase type I"/>
    <property type="match status" value="2"/>
</dbReference>
<dbReference type="OrthoDB" id="5476359at2"/>
<dbReference type="Gene3D" id="3.40.366.10">
    <property type="entry name" value="Malonyl-Coenzyme A Acyl Carrier Protein, domain 2"/>
    <property type="match status" value="2"/>
</dbReference>
<dbReference type="InterPro" id="IPR020841">
    <property type="entry name" value="PKS_Beta-ketoAc_synthase_dom"/>
</dbReference>
<dbReference type="CDD" id="cd00833">
    <property type="entry name" value="PKS"/>
    <property type="match status" value="2"/>
</dbReference>
<dbReference type="InterPro" id="IPR006162">
    <property type="entry name" value="Ppantetheine_attach_site"/>
</dbReference>
<comment type="cofactor">
    <cofactor evidence="1">
        <name>pantetheine 4'-phosphate</name>
        <dbReference type="ChEBI" id="CHEBI:47942"/>
    </cofactor>
</comment>
<dbReference type="InterPro" id="IPR011032">
    <property type="entry name" value="GroES-like_sf"/>
</dbReference>
<dbReference type="InterPro" id="IPR020807">
    <property type="entry name" value="PKS_DH"/>
</dbReference>
<dbReference type="Pfam" id="PF08240">
    <property type="entry name" value="ADH_N"/>
    <property type="match status" value="1"/>
</dbReference>
<dbReference type="Pfam" id="PF08659">
    <property type="entry name" value="KR"/>
    <property type="match status" value="1"/>
</dbReference>
<evidence type="ECO:0000256" key="6">
    <source>
        <dbReference type="ARBA" id="ARBA00023194"/>
    </source>
</evidence>
<dbReference type="InterPro" id="IPR013968">
    <property type="entry name" value="PKS_KR"/>
</dbReference>
<keyword evidence="5" id="KW-0808">Transferase</keyword>
<dbReference type="Pfam" id="PF08990">
    <property type="entry name" value="Docking"/>
    <property type="match status" value="1"/>
</dbReference>
<dbReference type="SMART" id="SM00823">
    <property type="entry name" value="PKS_PP"/>
    <property type="match status" value="1"/>
</dbReference>
<dbReference type="PROSITE" id="PS50075">
    <property type="entry name" value="CARRIER"/>
    <property type="match status" value="1"/>
</dbReference>
<dbReference type="InterPro" id="IPR036736">
    <property type="entry name" value="ACP-like_sf"/>
</dbReference>
<dbReference type="InterPro" id="IPR050091">
    <property type="entry name" value="PKS_NRPS_Biosynth_Enz"/>
</dbReference>
<dbReference type="CDD" id="cd08956">
    <property type="entry name" value="KR_3_FAS_SDR_x"/>
    <property type="match status" value="1"/>
</dbReference>
<dbReference type="InterPro" id="IPR015083">
    <property type="entry name" value="NorB/c/GfsB-D-like_docking"/>
</dbReference>
<dbReference type="SMART" id="SM00827">
    <property type="entry name" value="PKS_AT"/>
    <property type="match status" value="1"/>
</dbReference>
<feature type="active site" description="Proton donor; for dehydratase activity" evidence="9">
    <location>
        <position position="1109"/>
    </location>
</feature>
<comment type="pathway">
    <text evidence="2">Antibiotic biosynthesis.</text>
</comment>
<dbReference type="GO" id="GO:0006633">
    <property type="term" value="P:fatty acid biosynthetic process"/>
    <property type="evidence" value="ECO:0007669"/>
    <property type="project" value="InterPro"/>
</dbReference>
<dbReference type="EMBL" id="LLZH01000053">
    <property type="protein sequence ID" value="KUL39305.1"/>
    <property type="molecule type" value="Genomic_DNA"/>
</dbReference>
<dbReference type="InterPro" id="IPR032821">
    <property type="entry name" value="PKS_assoc"/>
</dbReference>
<evidence type="ECO:0000259" key="12">
    <source>
        <dbReference type="PROSITE" id="PS52019"/>
    </source>
</evidence>
<reference evidence="13 14" key="1">
    <citation type="submission" date="2015-10" db="EMBL/GenBank/DDBJ databases">
        <authorList>
            <person name="Gilbert D.G."/>
        </authorList>
    </citation>
    <scope>NUCLEOTIDE SEQUENCE [LARGE SCALE GENOMIC DNA]</scope>
    <source>
        <strain evidence="13 14">NRRL B-16712</strain>
    </source>
</reference>
<dbReference type="InterPro" id="IPR049900">
    <property type="entry name" value="PKS_mFAS_DH"/>
</dbReference>
<dbReference type="GO" id="GO:0004312">
    <property type="term" value="F:fatty acid synthase activity"/>
    <property type="evidence" value="ECO:0007669"/>
    <property type="project" value="TreeGrafter"/>
</dbReference>
<dbReference type="PROSITE" id="PS00012">
    <property type="entry name" value="PHOSPHOPANTETHEINE"/>
    <property type="match status" value="1"/>
</dbReference>
<dbReference type="InterPro" id="IPR001227">
    <property type="entry name" value="Ac_transferase_dom_sf"/>
</dbReference>
<evidence type="ECO:0000256" key="7">
    <source>
        <dbReference type="ARBA" id="ARBA00023268"/>
    </source>
</evidence>
<dbReference type="InterPro" id="IPR016035">
    <property type="entry name" value="Acyl_Trfase/lysoPLipase"/>
</dbReference>
<dbReference type="SUPFAM" id="SSF55048">
    <property type="entry name" value="Probable ACP-binding domain of malonyl-CoA ACP transacylase"/>
    <property type="match status" value="1"/>
</dbReference>
<evidence type="ECO:0000256" key="2">
    <source>
        <dbReference type="ARBA" id="ARBA00004792"/>
    </source>
</evidence>
<dbReference type="InterPro" id="IPR009081">
    <property type="entry name" value="PP-bd_ACP"/>
</dbReference>
<dbReference type="GO" id="GO:0004315">
    <property type="term" value="F:3-oxoacyl-[acyl-carrier-protein] synthase activity"/>
    <property type="evidence" value="ECO:0007669"/>
    <property type="project" value="InterPro"/>
</dbReference>
<dbReference type="SUPFAM" id="SSF47336">
    <property type="entry name" value="ACP-like"/>
    <property type="match status" value="1"/>
</dbReference>
<dbReference type="Gene3D" id="3.40.50.720">
    <property type="entry name" value="NAD(P)-binding Rossmann-like Domain"/>
    <property type="match status" value="1"/>
</dbReference>
<dbReference type="Pfam" id="PF21089">
    <property type="entry name" value="PKS_DH_N"/>
    <property type="match status" value="1"/>
</dbReference>
<dbReference type="FunFam" id="1.10.1200.10:FF:000007">
    <property type="entry name" value="Probable polyketide synthase pks17"/>
    <property type="match status" value="1"/>
</dbReference>
<dbReference type="CDD" id="cd05195">
    <property type="entry name" value="enoyl_red"/>
    <property type="match status" value="1"/>
</dbReference>
<dbReference type="InterPro" id="IPR016039">
    <property type="entry name" value="Thiolase-like"/>
</dbReference>
<dbReference type="SUPFAM" id="SSF53901">
    <property type="entry name" value="Thiolase-like"/>
    <property type="match status" value="2"/>
</dbReference>
<proteinExistence type="predicted"/>
<evidence type="ECO:0000256" key="5">
    <source>
        <dbReference type="ARBA" id="ARBA00022679"/>
    </source>
</evidence>
<evidence type="ECO:0000256" key="9">
    <source>
        <dbReference type="PROSITE-ProRule" id="PRU01363"/>
    </source>
</evidence>
<dbReference type="SMART" id="SM01294">
    <property type="entry name" value="PKS_PP_betabranch"/>
    <property type="match status" value="1"/>
</dbReference>
<dbReference type="InterPro" id="IPR014030">
    <property type="entry name" value="Ketoacyl_synth_N"/>
</dbReference>
<dbReference type="Pfam" id="PF22953">
    <property type="entry name" value="SpnB_Rossmann"/>
    <property type="match status" value="1"/>
</dbReference>
<dbReference type="InterPro" id="IPR018201">
    <property type="entry name" value="Ketoacyl_synth_AS"/>
</dbReference>